<dbReference type="AlphaFoldDB" id="A0AAE6Z087"/>
<dbReference type="EMBL" id="CP033622">
    <property type="protein sequence ID" value="QIZ51512.1"/>
    <property type="molecule type" value="Genomic_DNA"/>
</dbReference>
<name>A0AAE6Z087_9GAMM</name>
<sequence length="164" mass="18815">MEILNPVHDYFQNTVKPTIAEFLQDRTDLRKARIAAIVLFHMRDYAKECGMGTPCDLLIDRQKLMHDVVRAAANASKHYRLIRHRNQPEKDHIASCADQMQVEESAGLFNNVPFGDGVFAEANEVFLILDDNKQSEWDGVRCVNLSDAIIAIQNLWDEFLNNRD</sequence>
<evidence type="ECO:0000313" key="1">
    <source>
        <dbReference type="EMBL" id="QIZ51512.1"/>
    </source>
</evidence>
<accession>A0AAE6Z087</accession>
<dbReference type="Proteomes" id="UP000500801">
    <property type="component" value="Chromosome"/>
</dbReference>
<proteinExistence type="predicted"/>
<gene>
    <name evidence="1" type="ORF">DWG24_12430</name>
</gene>
<protein>
    <submittedName>
        <fullName evidence="1">Uncharacterized protein</fullName>
    </submittedName>
</protein>
<organism evidence="1 2">
    <name type="scientific">Dickeya zeae</name>
    <dbReference type="NCBI Taxonomy" id="204042"/>
    <lineage>
        <taxon>Bacteria</taxon>
        <taxon>Pseudomonadati</taxon>
        <taxon>Pseudomonadota</taxon>
        <taxon>Gammaproteobacteria</taxon>
        <taxon>Enterobacterales</taxon>
        <taxon>Pectobacteriaceae</taxon>
        <taxon>Dickeya</taxon>
    </lineage>
</organism>
<reference evidence="1 2" key="1">
    <citation type="submission" date="2018-11" db="EMBL/GenBank/DDBJ databases">
        <title>Complete genome sequence of Dickeya zeae strain CE1 infecting Canna edulis Ker-Gawl. in China.</title>
        <authorList>
            <person name="Zhang J."/>
            <person name="Lin B."/>
            <person name="Shen H."/>
            <person name="Jiang S."/>
            <person name="Pu X."/>
            <person name="Sun D."/>
        </authorList>
    </citation>
    <scope>NUCLEOTIDE SEQUENCE [LARGE SCALE GENOMIC DNA]</scope>
    <source>
        <strain evidence="1 2">CE1</strain>
    </source>
</reference>
<evidence type="ECO:0000313" key="2">
    <source>
        <dbReference type="Proteomes" id="UP000500801"/>
    </source>
</evidence>